<evidence type="ECO:0000313" key="4">
    <source>
        <dbReference type="EMBL" id="MBL3655351.1"/>
    </source>
</evidence>
<dbReference type="Pfam" id="PF16344">
    <property type="entry name" value="FecR_C"/>
    <property type="match status" value="1"/>
</dbReference>
<dbReference type="Gene3D" id="2.60.120.1440">
    <property type="match status" value="1"/>
</dbReference>
<feature type="domain" description="Protein FecR C-terminal" evidence="3">
    <location>
        <begin position="268"/>
        <end position="335"/>
    </location>
</feature>
<evidence type="ECO:0000256" key="1">
    <source>
        <dbReference type="SAM" id="Phobius"/>
    </source>
</evidence>
<dbReference type="PIRSF" id="PIRSF018266">
    <property type="entry name" value="FecR"/>
    <property type="match status" value="1"/>
</dbReference>
<protein>
    <submittedName>
        <fullName evidence="4">FecR family protein</fullName>
    </submittedName>
</protein>
<keyword evidence="1" id="KW-1133">Transmembrane helix</keyword>
<evidence type="ECO:0000313" key="5">
    <source>
        <dbReference type="Proteomes" id="UP000659388"/>
    </source>
</evidence>
<dbReference type="PANTHER" id="PTHR30273">
    <property type="entry name" value="PERIPLASMIC SIGNAL SENSOR AND SIGMA FACTOR ACTIVATOR FECR-RELATED"/>
    <property type="match status" value="1"/>
</dbReference>
<accession>A0A937F5F4</accession>
<dbReference type="InterPro" id="IPR006860">
    <property type="entry name" value="FecR"/>
</dbReference>
<dbReference type="Gene3D" id="3.55.50.30">
    <property type="match status" value="1"/>
</dbReference>
<dbReference type="InterPro" id="IPR012373">
    <property type="entry name" value="Ferrdict_sens_TM"/>
</dbReference>
<dbReference type="InterPro" id="IPR032508">
    <property type="entry name" value="FecR_C"/>
</dbReference>
<dbReference type="PANTHER" id="PTHR30273:SF2">
    <property type="entry name" value="PROTEIN FECR"/>
    <property type="match status" value="1"/>
</dbReference>
<gene>
    <name evidence="4" type="ORF">JL102_04360</name>
</gene>
<dbReference type="Proteomes" id="UP000659388">
    <property type="component" value="Unassembled WGS sequence"/>
</dbReference>
<reference evidence="4" key="1">
    <citation type="submission" date="2021-01" db="EMBL/GenBank/DDBJ databases">
        <title>Fulvivirga kasyanovii gen. nov., sp nov., a novel member of the phylum Bacteroidetes isolated from seawater in a mussel farm.</title>
        <authorList>
            <person name="Zhao L.-H."/>
            <person name="Wang Z.-J."/>
        </authorList>
    </citation>
    <scope>NUCLEOTIDE SEQUENCE</scope>
    <source>
        <strain evidence="4">2943</strain>
    </source>
</reference>
<dbReference type="GO" id="GO:0016989">
    <property type="term" value="F:sigma factor antagonist activity"/>
    <property type="evidence" value="ECO:0007669"/>
    <property type="project" value="TreeGrafter"/>
</dbReference>
<organism evidence="4 5">
    <name type="scientific">Fulvivirga sediminis</name>
    <dbReference type="NCBI Taxonomy" id="2803949"/>
    <lineage>
        <taxon>Bacteria</taxon>
        <taxon>Pseudomonadati</taxon>
        <taxon>Bacteroidota</taxon>
        <taxon>Cytophagia</taxon>
        <taxon>Cytophagales</taxon>
        <taxon>Fulvivirgaceae</taxon>
        <taxon>Fulvivirga</taxon>
    </lineage>
</organism>
<sequence length="340" mass="39593">MHQDYDDIDILISKYFAGEASIHEIRQLISWINESGENRKLYHQLKYLWEETEITSVSEDGDRLFSKITDKLEERESEKPKVVPIYRYKRRNHNRTWYVAAAVSMLIAVSLFLILDKKETRLKEECYERYTTKSGQKSKIQLPDGSVVWLNSDSELQYLNNFQKNREVTLSGEAFFEVTEDKKHPFKVKTSALTTEVLGTSFNIKSFPKEATVEVALVTGRVKIIEATENKDYVLTPGFQLTLNKTDKAILKTSFNQQQIMSWKEGVIYFKDDNLEAVIKTLERWYGVNIHVSGRIPDDFKVSGHYDGNDYLSNIFNSIKYSKDFEYKINGKHVDITFNP</sequence>
<evidence type="ECO:0000259" key="2">
    <source>
        <dbReference type="Pfam" id="PF04773"/>
    </source>
</evidence>
<dbReference type="RefSeq" id="WP_202243012.1">
    <property type="nucleotide sequence ID" value="NZ_JAESIY010000002.1"/>
</dbReference>
<keyword evidence="1" id="KW-0472">Membrane</keyword>
<keyword evidence="5" id="KW-1185">Reference proteome</keyword>
<feature type="transmembrane region" description="Helical" evidence="1">
    <location>
        <begin position="97"/>
        <end position="115"/>
    </location>
</feature>
<name>A0A937F5F4_9BACT</name>
<feature type="domain" description="FecR protein" evidence="2">
    <location>
        <begin position="129"/>
        <end position="223"/>
    </location>
</feature>
<dbReference type="EMBL" id="JAESIY010000002">
    <property type="protein sequence ID" value="MBL3655351.1"/>
    <property type="molecule type" value="Genomic_DNA"/>
</dbReference>
<proteinExistence type="predicted"/>
<dbReference type="AlphaFoldDB" id="A0A937F5F4"/>
<evidence type="ECO:0000259" key="3">
    <source>
        <dbReference type="Pfam" id="PF16344"/>
    </source>
</evidence>
<comment type="caution">
    <text evidence="4">The sequence shown here is derived from an EMBL/GenBank/DDBJ whole genome shotgun (WGS) entry which is preliminary data.</text>
</comment>
<dbReference type="Pfam" id="PF04773">
    <property type="entry name" value="FecR"/>
    <property type="match status" value="1"/>
</dbReference>
<keyword evidence="1" id="KW-0812">Transmembrane</keyword>